<dbReference type="OrthoDB" id="9804700at2"/>
<evidence type="ECO:0000256" key="5">
    <source>
        <dbReference type="ARBA" id="ARBA00023136"/>
    </source>
</evidence>
<dbReference type="PIRSF" id="PIRSF006060">
    <property type="entry name" value="AA_transporter"/>
    <property type="match status" value="1"/>
</dbReference>
<evidence type="ECO:0000256" key="6">
    <source>
        <dbReference type="SAM" id="MobiDB-lite"/>
    </source>
</evidence>
<feature type="transmembrane region" description="Helical" evidence="7">
    <location>
        <begin position="27"/>
        <end position="48"/>
    </location>
</feature>
<name>A0A372DMS3_9GAMM</name>
<dbReference type="EMBL" id="QVPD01000005">
    <property type="protein sequence ID" value="RFP60816.1"/>
    <property type="molecule type" value="Genomic_DNA"/>
</dbReference>
<feature type="transmembrane region" description="Helical" evidence="7">
    <location>
        <begin position="60"/>
        <end position="80"/>
    </location>
</feature>
<dbReference type="AlphaFoldDB" id="A0A372DMS3"/>
<dbReference type="PANTHER" id="PTHR43243">
    <property type="entry name" value="INNER MEMBRANE TRANSPORTER YGJI-RELATED"/>
    <property type="match status" value="1"/>
</dbReference>
<dbReference type="RefSeq" id="WP_117202424.1">
    <property type="nucleotide sequence ID" value="NZ_JBHTBK010000002.1"/>
</dbReference>
<dbReference type="GO" id="GO:0015171">
    <property type="term" value="F:amino acid transmembrane transporter activity"/>
    <property type="evidence" value="ECO:0007669"/>
    <property type="project" value="TreeGrafter"/>
</dbReference>
<feature type="transmembrane region" description="Helical" evidence="7">
    <location>
        <begin position="227"/>
        <end position="246"/>
    </location>
</feature>
<keyword evidence="9" id="KW-1185">Reference proteome</keyword>
<organism evidence="8 9">
    <name type="scientific">Cognatiluteimonas weifangensis</name>
    <dbReference type="NCBI Taxonomy" id="2303539"/>
    <lineage>
        <taxon>Bacteria</taxon>
        <taxon>Pseudomonadati</taxon>
        <taxon>Pseudomonadota</taxon>
        <taxon>Gammaproteobacteria</taxon>
        <taxon>Lysobacterales</taxon>
        <taxon>Lysobacteraceae</taxon>
        <taxon>Cognatiluteimonas</taxon>
    </lineage>
</organism>
<keyword evidence="4 7" id="KW-1133">Transmembrane helix</keyword>
<feature type="transmembrane region" description="Helical" evidence="7">
    <location>
        <begin position="160"/>
        <end position="180"/>
    </location>
</feature>
<evidence type="ECO:0000256" key="2">
    <source>
        <dbReference type="ARBA" id="ARBA00022448"/>
    </source>
</evidence>
<feature type="transmembrane region" description="Helical" evidence="7">
    <location>
        <begin position="339"/>
        <end position="361"/>
    </location>
</feature>
<proteinExistence type="predicted"/>
<dbReference type="PANTHER" id="PTHR43243:SF4">
    <property type="entry name" value="CATIONIC AMINO ACID TRANSPORTER 4"/>
    <property type="match status" value="1"/>
</dbReference>
<evidence type="ECO:0000256" key="7">
    <source>
        <dbReference type="SAM" id="Phobius"/>
    </source>
</evidence>
<evidence type="ECO:0000313" key="8">
    <source>
        <dbReference type="EMBL" id="RFP60816.1"/>
    </source>
</evidence>
<sequence length="522" mass="54791">MLFWRVKPLDKILETAGKKALTRQLGAFQLTMLGIGAVIGTGIFVLTAEAGQKAGPAMMIAFVIAAVVCALAALAYAELASMVPVSGSAYTYTYGVLGEALAWIVGWALVLEYAVAAGAVAVGWSGYMNGLLMHTNLFGLVEPGALALPRWLQTGPYDGGTFNVLACLIALVITWLLVIGTSKSAKVNAVLVSIKVAALIAFIAISVPAVQSENFAPFFPTGWGSPMGGIGVLGAAASIFFAYVGFDAVSTASEETKNPNRNIPIGLIGSLLICTIFYLLVGYGAVGAAGSAPMVGANGQFLQPGTPEMAAACLNHPEALVCSKEPLAHVMRMVGFGGIGNLIGLAAALALPSVVLMMIYGQTRIFFTMSRDGLLPEVLSRVHPKYHTPHVITVITGVFVALFGAMFPVGILADISNSGTLFAFIMVSIGVMILRKQQPDRHRPFRTPLVWVVCPLAIAGCLLLFFNLSLYTISLFFGWAIIGLVVYRFYGYGHSDLGRGITGPEGGVSPPAEPAFHEGPEA</sequence>
<keyword evidence="5 7" id="KW-0472">Membrane</keyword>
<evidence type="ECO:0000256" key="4">
    <source>
        <dbReference type="ARBA" id="ARBA00022989"/>
    </source>
</evidence>
<dbReference type="Proteomes" id="UP000262917">
    <property type="component" value="Unassembled WGS sequence"/>
</dbReference>
<feature type="transmembrane region" description="Helical" evidence="7">
    <location>
        <begin position="267"/>
        <end position="286"/>
    </location>
</feature>
<gene>
    <name evidence="8" type="ORF">D0Y53_06630</name>
</gene>
<protein>
    <submittedName>
        <fullName evidence="8">Amino acid permease</fullName>
    </submittedName>
</protein>
<feature type="transmembrane region" description="Helical" evidence="7">
    <location>
        <begin position="100"/>
        <end position="124"/>
    </location>
</feature>
<evidence type="ECO:0000313" key="9">
    <source>
        <dbReference type="Proteomes" id="UP000262917"/>
    </source>
</evidence>
<feature type="transmembrane region" description="Helical" evidence="7">
    <location>
        <begin position="187"/>
        <end position="207"/>
    </location>
</feature>
<accession>A0A372DMS3</accession>
<dbReference type="Gene3D" id="1.20.1740.10">
    <property type="entry name" value="Amino acid/polyamine transporter I"/>
    <property type="match status" value="1"/>
</dbReference>
<feature type="transmembrane region" description="Helical" evidence="7">
    <location>
        <begin position="447"/>
        <end position="466"/>
    </location>
</feature>
<feature type="region of interest" description="Disordered" evidence="6">
    <location>
        <begin position="503"/>
        <end position="522"/>
    </location>
</feature>
<keyword evidence="3 7" id="KW-0812">Transmembrane</keyword>
<evidence type="ECO:0000256" key="1">
    <source>
        <dbReference type="ARBA" id="ARBA00004141"/>
    </source>
</evidence>
<dbReference type="GO" id="GO:0016020">
    <property type="term" value="C:membrane"/>
    <property type="evidence" value="ECO:0007669"/>
    <property type="project" value="UniProtKB-SubCell"/>
</dbReference>
<feature type="transmembrane region" description="Helical" evidence="7">
    <location>
        <begin position="391"/>
        <end position="413"/>
    </location>
</feature>
<evidence type="ECO:0000256" key="3">
    <source>
        <dbReference type="ARBA" id="ARBA00022692"/>
    </source>
</evidence>
<dbReference type="Pfam" id="PF13520">
    <property type="entry name" value="AA_permease_2"/>
    <property type="match status" value="1"/>
</dbReference>
<feature type="transmembrane region" description="Helical" evidence="7">
    <location>
        <begin position="472"/>
        <end position="490"/>
    </location>
</feature>
<comment type="subcellular location">
    <subcellularLocation>
        <location evidence="1">Membrane</location>
        <topology evidence="1">Multi-pass membrane protein</topology>
    </subcellularLocation>
</comment>
<feature type="transmembrane region" description="Helical" evidence="7">
    <location>
        <begin position="419"/>
        <end position="435"/>
    </location>
</feature>
<reference evidence="8 9" key="1">
    <citation type="submission" date="2018-08" db="EMBL/GenBank/DDBJ databases">
        <title>Lysobacter weifangensis sp. nov., a new member of the family 'Xanthomonadaceae', isolated from soil in a farmland.</title>
        <authorList>
            <person name="Zhao H."/>
        </authorList>
    </citation>
    <scope>NUCLEOTIDE SEQUENCE [LARGE SCALE GENOMIC DNA]</scope>
    <source>
        <strain evidence="8 9">WF-2</strain>
    </source>
</reference>
<comment type="caution">
    <text evidence="8">The sequence shown here is derived from an EMBL/GenBank/DDBJ whole genome shotgun (WGS) entry which is preliminary data.</text>
</comment>
<dbReference type="InterPro" id="IPR002293">
    <property type="entry name" value="AA/rel_permease1"/>
</dbReference>
<keyword evidence="2" id="KW-0813">Transport</keyword>